<feature type="chain" id="PRO_5007904688" description="acid phosphatase" evidence="8">
    <location>
        <begin position="20"/>
        <end position="176"/>
    </location>
</feature>
<dbReference type="InterPro" id="IPR029033">
    <property type="entry name" value="His_PPase_superfam"/>
</dbReference>
<protein>
    <recommendedName>
        <fullName evidence="3">acid phosphatase</fullName>
        <ecNumber evidence="3">3.1.3.2</ecNumber>
    </recommendedName>
</protein>
<evidence type="ECO:0000256" key="5">
    <source>
        <dbReference type="ARBA" id="ARBA00022801"/>
    </source>
</evidence>
<evidence type="ECO:0000256" key="3">
    <source>
        <dbReference type="ARBA" id="ARBA00012646"/>
    </source>
</evidence>
<keyword evidence="5" id="KW-0378">Hydrolase</keyword>
<keyword evidence="4 8" id="KW-0732">Signal</keyword>
<dbReference type="EC" id="3.1.3.2" evidence="3"/>
<dbReference type="Gene3D" id="3.40.50.1240">
    <property type="entry name" value="Phosphoglycerate mutase-like"/>
    <property type="match status" value="1"/>
</dbReference>
<evidence type="ECO:0000256" key="4">
    <source>
        <dbReference type="ARBA" id="ARBA00022729"/>
    </source>
</evidence>
<dbReference type="InterPro" id="IPR050645">
    <property type="entry name" value="Histidine_acid_phosphatase"/>
</dbReference>
<accession>A0A170XAK5</accession>
<reference evidence="9" key="1">
    <citation type="submission" date="2016-04" db="EMBL/GenBank/DDBJ databases">
        <authorList>
            <person name="Calderon-Fernandez G.M.Sr."/>
        </authorList>
    </citation>
    <scope>NUCLEOTIDE SEQUENCE</scope>
    <source>
        <strain evidence="9">Int1</strain>
        <tissue evidence="9">Integument</tissue>
    </source>
</reference>
<organism evidence="9">
    <name type="scientific">Triatoma infestans</name>
    <name type="common">Assassin bug</name>
    <dbReference type="NCBI Taxonomy" id="30076"/>
    <lineage>
        <taxon>Eukaryota</taxon>
        <taxon>Metazoa</taxon>
        <taxon>Ecdysozoa</taxon>
        <taxon>Arthropoda</taxon>
        <taxon>Hexapoda</taxon>
        <taxon>Insecta</taxon>
        <taxon>Pterygota</taxon>
        <taxon>Neoptera</taxon>
        <taxon>Paraneoptera</taxon>
        <taxon>Hemiptera</taxon>
        <taxon>Heteroptera</taxon>
        <taxon>Panheteroptera</taxon>
        <taxon>Cimicomorpha</taxon>
        <taxon>Reduviidae</taxon>
        <taxon>Triatominae</taxon>
        <taxon>Triatoma</taxon>
    </lineage>
</organism>
<reference evidence="9" key="2">
    <citation type="journal article" date="2017" name="J. Med. Entomol.">
        <title>Transcriptome Analysis of the Triatoma infestans (Hemiptera: Reduviidae) Integument.</title>
        <authorList>
            <person name="Calderon-Fernandez G.M."/>
            <person name="Moriconi D.E."/>
            <person name="Dulbecco A.B."/>
            <person name="Juarez M.P."/>
        </authorList>
    </citation>
    <scope>NUCLEOTIDE SEQUENCE</scope>
    <source>
        <strain evidence="9">Int1</strain>
        <tissue evidence="9">Integument</tissue>
    </source>
</reference>
<evidence type="ECO:0000256" key="8">
    <source>
        <dbReference type="SAM" id="SignalP"/>
    </source>
</evidence>
<evidence type="ECO:0000256" key="7">
    <source>
        <dbReference type="ARBA" id="ARBA00023180"/>
    </source>
</evidence>
<sequence length="176" mass="20548">MKKLLIILICEIIPLTTNALELPTNIVLHLDKRYPNYLETLQPWNSYPATKQANLSTLTYVIGVFRHGNKPPTDTYEGDKYPYYDEKYWPNGYSQLTKVGKRQLQSLGKILRMRYNGFLSEIYKSEEILVKVNHVDRVYMSATCLLTGLYPPFGKDLSQEQSQSEWQLVPVWEQHD</sequence>
<dbReference type="GO" id="GO:0003993">
    <property type="term" value="F:acid phosphatase activity"/>
    <property type="evidence" value="ECO:0007669"/>
    <property type="project" value="UniProtKB-EC"/>
</dbReference>
<feature type="non-terminal residue" evidence="9">
    <location>
        <position position="176"/>
    </location>
</feature>
<dbReference type="SUPFAM" id="SSF53254">
    <property type="entry name" value="Phosphoglycerate mutase-like"/>
    <property type="match status" value="1"/>
</dbReference>
<dbReference type="PANTHER" id="PTHR11567">
    <property type="entry name" value="ACID PHOSPHATASE-RELATED"/>
    <property type="match status" value="1"/>
</dbReference>
<proteinExistence type="inferred from homology"/>
<evidence type="ECO:0000256" key="6">
    <source>
        <dbReference type="ARBA" id="ARBA00023157"/>
    </source>
</evidence>
<dbReference type="AlphaFoldDB" id="A0A170XAK5"/>
<keyword evidence="7" id="KW-0325">Glycoprotein</keyword>
<dbReference type="CDD" id="cd07061">
    <property type="entry name" value="HP_HAP_like"/>
    <property type="match status" value="1"/>
</dbReference>
<evidence type="ECO:0000313" key="9">
    <source>
        <dbReference type="EMBL" id="JAR98669.1"/>
    </source>
</evidence>
<dbReference type="InterPro" id="IPR000560">
    <property type="entry name" value="His_Pase_clade-2"/>
</dbReference>
<evidence type="ECO:0000256" key="1">
    <source>
        <dbReference type="ARBA" id="ARBA00000032"/>
    </source>
</evidence>
<dbReference type="Pfam" id="PF00328">
    <property type="entry name" value="His_Phos_2"/>
    <property type="match status" value="1"/>
</dbReference>
<feature type="signal peptide" evidence="8">
    <location>
        <begin position="1"/>
        <end position="19"/>
    </location>
</feature>
<comment type="similarity">
    <text evidence="2">Belongs to the histidine acid phosphatase family.</text>
</comment>
<dbReference type="EMBL" id="GEMB01004616">
    <property type="protein sequence ID" value="JAR98669.1"/>
    <property type="molecule type" value="Transcribed_RNA"/>
</dbReference>
<evidence type="ECO:0000256" key="2">
    <source>
        <dbReference type="ARBA" id="ARBA00005375"/>
    </source>
</evidence>
<keyword evidence="6" id="KW-1015">Disulfide bond</keyword>
<name>A0A170XAK5_TRIIF</name>
<comment type="catalytic activity">
    <reaction evidence="1">
        <text>a phosphate monoester + H2O = an alcohol + phosphate</text>
        <dbReference type="Rhea" id="RHEA:15017"/>
        <dbReference type="ChEBI" id="CHEBI:15377"/>
        <dbReference type="ChEBI" id="CHEBI:30879"/>
        <dbReference type="ChEBI" id="CHEBI:43474"/>
        <dbReference type="ChEBI" id="CHEBI:67140"/>
        <dbReference type="EC" id="3.1.3.2"/>
    </reaction>
</comment>
<dbReference type="PANTHER" id="PTHR11567:SF211">
    <property type="entry name" value="PROSTATIC ACID PHOSPHATASE"/>
    <property type="match status" value="1"/>
</dbReference>